<dbReference type="Pfam" id="PF00069">
    <property type="entry name" value="Pkinase"/>
    <property type="match status" value="1"/>
</dbReference>
<dbReference type="Proteomes" id="UP001197247">
    <property type="component" value="Unassembled WGS sequence"/>
</dbReference>
<dbReference type="GO" id="GO:0016301">
    <property type="term" value="F:kinase activity"/>
    <property type="evidence" value="ECO:0007669"/>
    <property type="project" value="UniProtKB-KW"/>
</dbReference>
<evidence type="ECO:0000313" key="10">
    <source>
        <dbReference type="EMBL" id="MBT0770988.1"/>
    </source>
</evidence>
<dbReference type="PANTHER" id="PTHR43289">
    <property type="entry name" value="MITOGEN-ACTIVATED PROTEIN KINASE KINASE KINASE 20-RELATED"/>
    <property type="match status" value="1"/>
</dbReference>
<dbReference type="PROSITE" id="PS50011">
    <property type="entry name" value="PROTEIN_KINASE_DOM"/>
    <property type="match status" value="1"/>
</dbReference>
<evidence type="ECO:0000256" key="3">
    <source>
        <dbReference type="ARBA" id="ARBA00022679"/>
    </source>
</evidence>
<dbReference type="PROSITE" id="PS00109">
    <property type="entry name" value="PROTEIN_KINASE_TYR"/>
    <property type="match status" value="1"/>
</dbReference>
<feature type="binding site" evidence="7">
    <location>
        <position position="48"/>
    </location>
    <ligand>
        <name>ATP</name>
        <dbReference type="ChEBI" id="CHEBI:30616"/>
    </ligand>
</feature>
<name>A0ABS5TIR7_9ACTN</name>
<evidence type="ECO:0000256" key="2">
    <source>
        <dbReference type="ARBA" id="ARBA00022527"/>
    </source>
</evidence>
<evidence type="ECO:0000313" key="11">
    <source>
        <dbReference type="Proteomes" id="UP001197247"/>
    </source>
</evidence>
<evidence type="ECO:0000259" key="9">
    <source>
        <dbReference type="PROSITE" id="PS50011"/>
    </source>
</evidence>
<dbReference type="RefSeq" id="WP_214157269.1">
    <property type="nucleotide sequence ID" value="NZ_JAHBAY010000007.1"/>
</dbReference>
<dbReference type="EC" id="2.7.11.1" evidence="1"/>
<proteinExistence type="predicted"/>
<keyword evidence="4 7" id="KW-0547">Nucleotide-binding</keyword>
<keyword evidence="5 10" id="KW-0418">Kinase</keyword>
<feature type="domain" description="Protein kinase" evidence="9">
    <location>
        <begin position="19"/>
        <end position="305"/>
    </location>
</feature>
<dbReference type="InterPro" id="IPR000719">
    <property type="entry name" value="Prot_kinase_dom"/>
</dbReference>
<protein>
    <recommendedName>
        <fullName evidence="1">non-specific serine/threonine protein kinase</fullName>
        <ecNumber evidence="1">2.7.11.1</ecNumber>
    </recommendedName>
</protein>
<accession>A0ABS5TIR7</accession>
<dbReference type="InterPro" id="IPR008266">
    <property type="entry name" value="Tyr_kinase_AS"/>
</dbReference>
<reference evidence="10 11" key="1">
    <citation type="submission" date="2021-05" db="EMBL/GenBank/DDBJ databases">
        <title>Kineosporia and Streptomyces sp. nov. two new marine actinobacteria isolated from Coral.</title>
        <authorList>
            <person name="Buangrab K."/>
            <person name="Sutthacheep M."/>
            <person name="Yeemin T."/>
            <person name="Harunari E."/>
            <person name="Igarashi Y."/>
            <person name="Kanchanasin P."/>
            <person name="Tanasupawat S."/>
            <person name="Phongsopitanun W."/>
        </authorList>
    </citation>
    <scope>NUCLEOTIDE SEQUENCE [LARGE SCALE GENOMIC DNA]</scope>
    <source>
        <strain evidence="10 11">J2-2</strain>
    </source>
</reference>
<evidence type="ECO:0000256" key="4">
    <source>
        <dbReference type="ARBA" id="ARBA00022741"/>
    </source>
</evidence>
<dbReference type="Gene3D" id="1.10.510.10">
    <property type="entry name" value="Transferase(Phosphotransferase) domain 1"/>
    <property type="match status" value="1"/>
</dbReference>
<feature type="region of interest" description="Disordered" evidence="8">
    <location>
        <begin position="288"/>
        <end position="341"/>
    </location>
</feature>
<sequence length="526" mass="53833">MDLTPFPGPAAVPPEVPGFQLHEMLGFGAHGEVWRAEDLVTGDPVALKIGHLRPVPATFLAGNSGGTDVFGREAEVARLCRIEHPHIAGLRRVVPLADGRLALVLDLAEGGSLASLVATRGRLSSEEVVTLVIPLASALEHLHRRGLTHGDIAPGNVLLTAGGRPQLGDLGAARLLGMRGEEGWGTPGFTDPAVVEALGSGGPVPVEVLRAADLWALAAACWFALTGGPPGAMGADPDPRGDLYRLLARCLAPEQVGRPGPAELAELAWEVARPAPIRRGPREDLAYVSGSGAEGGDSGAGHSRGAAAAGQGQVKGGSTTRGPRGAARPARGGPARVGPTSRRAVPVTRLLALLVATAAVGAVTAGVGRQVVQGAGSVGAQGDPGTGRPGEPLDAELAEALTRIGRARSEAFETVSRRRLAEADASGSPAEQADRGLLRRLRHQGYRLEDLTYRIGRVDVLTVEGPTVEVAAEVSATAHRQVRGSDGAFAEVPATGPASMVFTLSATGTAAAGAGRWLLHDIRGKA</sequence>
<keyword evidence="6 7" id="KW-0067">ATP-binding</keyword>
<dbReference type="SUPFAM" id="SSF56112">
    <property type="entry name" value="Protein kinase-like (PK-like)"/>
    <property type="match status" value="1"/>
</dbReference>
<organism evidence="10 11">
    <name type="scientific">Kineosporia corallincola</name>
    <dbReference type="NCBI Taxonomy" id="2835133"/>
    <lineage>
        <taxon>Bacteria</taxon>
        <taxon>Bacillati</taxon>
        <taxon>Actinomycetota</taxon>
        <taxon>Actinomycetes</taxon>
        <taxon>Kineosporiales</taxon>
        <taxon>Kineosporiaceae</taxon>
        <taxon>Kineosporia</taxon>
    </lineage>
</organism>
<dbReference type="EMBL" id="JAHBAY010000007">
    <property type="protein sequence ID" value="MBT0770988.1"/>
    <property type="molecule type" value="Genomic_DNA"/>
</dbReference>
<gene>
    <name evidence="10" type="ORF">KIH74_18765</name>
</gene>
<evidence type="ECO:0000256" key="6">
    <source>
        <dbReference type="ARBA" id="ARBA00022840"/>
    </source>
</evidence>
<evidence type="ECO:0000256" key="5">
    <source>
        <dbReference type="ARBA" id="ARBA00022777"/>
    </source>
</evidence>
<evidence type="ECO:0000256" key="7">
    <source>
        <dbReference type="PROSITE-ProRule" id="PRU10141"/>
    </source>
</evidence>
<evidence type="ECO:0000256" key="8">
    <source>
        <dbReference type="SAM" id="MobiDB-lite"/>
    </source>
</evidence>
<dbReference type="InterPro" id="IPR011009">
    <property type="entry name" value="Kinase-like_dom_sf"/>
</dbReference>
<evidence type="ECO:0000256" key="1">
    <source>
        <dbReference type="ARBA" id="ARBA00012513"/>
    </source>
</evidence>
<feature type="compositionally biased region" description="Low complexity" evidence="8">
    <location>
        <begin position="300"/>
        <end position="341"/>
    </location>
</feature>
<dbReference type="PANTHER" id="PTHR43289:SF6">
    <property type="entry name" value="SERINE_THREONINE-PROTEIN KINASE NEKL-3"/>
    <property type="match status" value="1"/>
</dbReference>
<keyword evidence="11" id="KW-1185">Reference proteome</keyword>
<comment type="caution">
    <text evidence="10">The sequence shown here is derived from an EMBL/GenBank/DDBJ whole genome shotgun (WGS) entry which is preliminary data.</text>
</comment>
<dbReference type="PROSITE" id="PS00107">
    <property type="entry name" value="PROTEIN_KINASE_ATP"/>
    <property type="match status" value="1"/>
</dbReference>
<keyword evidence="2" id="KW-0723">Serine/threonine-protein kinase</keyword>
<keyword evidence="3" id="KW-0808">Transferase</keyword>
<dbReference type="InterPro" id="IPR017441">
    <property type="entry name" value="Protein_kinase_ATP_BS"/>
</dbReference>